<dbReference type="EMBL" id="CAKLPX010000002">
    <property type="protein sequence ID" value="CAH0991743.1"/>
    <property type="molecule type" value="Genomic_DNA"/>
</dbReference>
<sequence length="49" mass="5352">MTQWHSERQNSNGCLSESTTQQPMGVFSMDAEAEPTGKYVRRTIGCSGG</sequence>
<evidence type="ECO:0000313" key="2">
    <source>
        <dbReference type="EMBL" id="CAH0991743.1"/>
    </source>
</evidence>
<organism evidence="2 3">
    <name type="scientific">Sinobacterium norvegicum</name>
    <dbReference type="NCBI Taxonomy" id="1641715"/>
    <lineage>
        <taxon>Bacteria</taxon>
        <taxon>Pseudomonadati</taxon>
        <taxon>Pseudomonadota</taxon>
        <taxon>Gammaproteobacteria</taxon>
        <taxon>Cellvibrionales</taxon>
        <taxon>Spongiibacteraceae</taxon>
        <taxon>Sinobacterium</taxon>
    </lineage>
</organism>
<feature type="compositionally biased region" description="Polar residues" evidence="1">
    <location>
        <begin position="9"/>
        <end position="23"/>
    </location>
</feature>
<accession>A0ABM9AEW9</accession>
<keyword evidence="3" id="KW-1185">Reference proteome</keyword>
<dbReference type="Proteomes" id="UP000838100">
    <property type="component" value="Unassembled WGS sequence"/>
</dbReference>
<feature type="region of interest" description="Disordered" evidence="1">
    <location>
        <begin position="1"/>
        <end position="49"/>
    </location>
</feature>
<evidence type="ECO:0000313" key="3">
    <source>
        <dbReference type="Proteomes" id="UP000838100"/>
    </source>
</evidence>
<reference evidence="2" key="1">
    <citation type="submission" date="2021-12" db="EMBL/GenBank/DDBJ databases">
        <authorList>
            <person name="Rodrigo-Torres L."/>
            <person name="Arahal R. D."/>
            <person name="Lucena T."/>
        </authorList>
    </citation>
    <scope>NUCLEOTIDE SEQUENCE</scope>
    <source>
        <strain evidence="2">CECT 8267</strain>
    </source>
</reference>
<dbReference type="RefSeq" id="WP_237444443.1">
    <property type="nucleotide sequence ID" value="NZ_CAKLPX010000002.1"/>
</dbReference>
<proteinExistence type="predicted"/>
<name>A0ABM9AEW9_9GAMM</name>
<comment type="caution">
    <text evidence="2">The sequence shown here is derived from an EMBL/GenBank/DDBJ whole genome shotgun (WGS) entry which is preliminary data.</text>
</comment>
<protein>
    <submittedName>
        <fullName evidence="2">Uncharacterized protein</fullName>
    </submittedName>
</protein>
<evidence type="ECO:0000256" key="1">
    <source>
        <dbReference type="SAM" id="MobiDB-lite"/>
    </source>
</evidence>
<gene>
    <name evidence="2" type="ORF">SIN8267_01857</name>
</gene>